<evidence type="ECO:0000259" key="1">
    <source>
        <dbReference type="Pfam" id="PF03417"/>
    </source>
</evidence>
<dbReference type="InterPro" id="IPR047794">
    <property type="entry name" value="C45_proenzyme-like"/>
</dbReference>
<dbReference type="NCBIfam" id="NF040521">
    <property type="entry name" value="C45_proenzyme"/>
    <property type="match status" value="1"/>
</dbReference>
<comment type="caution">
    <text evidence="2">The sequence shown here is derived from an EMBL/GenBank/DDBJ whole genome shotgun (WGS) entry which is preliminary data.</text>
</comment>
<dbReference type="AlphaFoldDB" id="A0A917QI18"/>
<dbReference type="InterPro" id="IPR005079">
    <property type="entry name" value="Peptidase_C45_hydrolase"/>
</dbReference>
<dbReference type="Gene3D" id="3.60.60.10">
    <property type="entry name" value="Penicillin V Acylase, Chain A"/>
    <property type="match status" value="1"/>
</dbReference>
<proteinExistence type="predicted"/>
<keyword evidence="3" id="KW-1185">Reference proteome</keyword>
<dbReference type="EMBL" id="BMMF01000014">
    <property type="protein sequence ID" value="GGK50025.1"/>
    <property type="molecule type" value="Genomic_DNA"/>
</dbReference>
<accession>A0A917QI18</accession>
<protein>
    <submittedName>
        <fullName evidence="2">Peptidase C45</fullName>
    </submittedName>
</protein>
<organism evidence="2 3">
    <name type="scientific">Salinarimonas ramus</name>
    <dbReference type="NCBI Taxonomy" id="690164"/>
    <lineage>
        <taxon>Bacteria</taxon>
        <taxon>Pseudomonadati</taxon>
        <taxon>Pseudomonadota</taxon>
        <taxon>Alphaproteobacteria</taxon>
        <taxon>Hyphomicrobiales</taxon>
        <taxon>Salinarimonadaceae</taxon>
        <taxon>Salinarimonas</taxon>
    </lineage>
</organism>
<evidence type="ECO:0000313" key="3">
    <source>
        <dbReference type="Proteomes" id="UP000600449"/>
    </source>
</evidence>
<sequence>MQLVAISEERPGNRWLARFEALWPGYRAWMGDAAFDPPLATRRAALARHMPELVALHDHLCGLLGDDPAAHAFLTGWAPPPVITGCSVAISPEEEPVMIRNYDFTSDFYEGTLHHGRWSGGPSVIASSEALIGALDGMNDAGLAAALTYGGRPVHGEGFGNPWLVRYVLETCATVKEALAALTRIPSVMATNIVVLDRGGAHAVAMLAPDREPVVLDRPVVTNHQVAPEHPAGDAQSETVLRCDVLTRLREARGTTRADLLAAFLRPPVLRSDYAGVMGTFYTAVYRPAAGAVDYVWPDRPAWAQSFARFEEGAREIPG</sequence>
<dbReference type="Proteomes" id="UP000600449">
    <property type="component" value="Unassembled WGS sequence"/>
</dbReference>
<dbReference type="Pfam" id="PF03417">
    <property type="entry name" value="AAT"/>
    <property type="match status" value="1"/>
</dbReference>
<feature type="domain" description="Peptidase C45 hydrolase" evidence="1">
    <location>
        <begin position="93"/>
        <end position="299"/>
    </location>
</feature>
<dbReference type="RefSeq" id="WP_188915161.1">
    <property type="nucleotide sequence ID" value="NZ_BMMF01000014.1"/>
</dbReference>
<dbReference type="InterPro" id="IPR029055">
    <property type="entry name" value="Ntn_hydrolases_N"/>
</dbReference>
<gene>
    <name evidence="2" type="ORF">GCM10011322_41370</name>
</gene>
<reference evidence="2 3" key="1">
    <citation type="journal article" date="2014" name="Int. J. Syst. Evol. Microbiol.">
        <title>Complete genome sequence of Corynebacterium casei LMG S-19264T (=DSM 44701T), isolated from a smear-ripened cheese.</title>
        <authorList>
            <consortium name="US DOE Joint Genome Institute (JGI-PGF)"/>
            <person name="Walter F."/>
            <person name="Albersmeier A."/>
            <person name="Kalinowski J."/>
            <person name="Ruckert C."/>
        </authorList>
    </citation>
    <scope>NUCLEOTIDE SEQUENCE [LARGE SCALE GENOMIC DNA]</scope>
    <source>
        <strain evidence="2 3">CGMCC 1.9161</strain>
    </source>
</reference>
<evidence type="ECO:0000313" key="2">
    <source>
        <dbReference type="EMBL" id="GGK50025.1"/>
    </source>
</evidence>
<name>A0A917QI18_9HYPH</name>
<dbReference type="SUPFAM" id="SSF56235">
    <property type="entry name" value="N-terminal nucleophile aminohydrolases (Ntn hydrolases)"/>
    <property type="match status" value="1"/>
</dbReference>